<accession>A0A1M5BMP1</accession>
<proteinExistence type="predicted"/>
<evidence type="ECO:0000256" key="1">
    <source>
        <dbReference type="SAM" id="MobiDB-lite"/>
    </source>
</evidence>
<dbReference type="AlphaFoldDB" id="A0A1M5BMP1"/>
<dbReference type="EMBL" id="FQUE01000006">
    <property type="protein sequence ID" value="SHF43666.1"/>
    <property type="molecule type" value="Genomic_DNA"/>
</dbReference>
<evidence type="ECO:0008006" key="4">
    <source>
        <dbReference type="Google" id="ProtNLM"/>
    </source>
</evidence>
<evidence type="ECO:0000313" key="3">
    <source>
        <dbReference type="Proteomes" id="UP000183987"/>
    </source>
</evidence>
<gene>
    <name evidence="2" type="ORF">SAMN05444339_10680</name>
</gene>
<dbReference type="Proteomes" id="UP000183987">
    <property type="component" value="Unassembled WGS sequence"/>
</dbReference>
<dbReference type="OrthoDB" id="7951357at2"/>
<feature type="region of interest" description="Disordered" evidence="1">
    <location>
        <begin position="218"/>
        <end position="239"/>
    </location>
</feature>
<dbReference type="RefSeq" id="WP_072857732.1">
    <property type="nucleotide sequence ID" value="NZ_FQUE01000006.1"/>
</dbReference>
<dbReference type="STRING" id="366533.SAMN05444339_10680"/>
<reference evidence="3" key="1">
    <citation type="submission" date="2016-11" db="EMBL/GenBank/DDBJ databases">
        <authorList>
            <person name="Varghese N."/>
            <person name="Submissions S."/>
        </authorList>
    </citation>
    <scope>NUCLEOTIDE SEQUENCE [LARGE SCALE GENOMIC DNA]</scope>
    <source>
        <strain evidence="3">DSM 29326</strain>
    </source>
</reference>
<dbReference type="PROSITE" id="PS51257">
    <property type="entry name" value="PROKAR_LIPOPROTEIN"/>
    <property type="match status" value="1"/>
</dbReference>
<name>A0A1M5BMP1_LOKAT</name>
<evidence type="ECO:0000313" key="2">
    <source>
        <dbReference type="EMBL" id="SHF43666.1"/>
    </source>
</evidence>
<feature type="compositionally biased region" description="Basic and acidic residues" evidence="1">
    <location>
        <begin position="218"/>
        <end position="234"/>
    </location>
</feature>
<keyword evidence="3" id="KW-1185">Reference proteome</keyword>
<feature type="region of interest" description="Disordered" evidence="1">
    <location>
        <begin position="27"/>
        <end position="70"/>
    </location>
</feature>
<protein>
    <recommendedName>
        <fullName evidence="4">Excalibur calcium-binding domain-containing protein</fullName>
    </recommendedName>
</protein>
<organism evidence="2 3">
    <name type="scientific">Loktanella atrilutea</name>
    <dbReference type="NCBI Taxonomy" id="366533"/>
    <lineage>
        <taxon>Bacteria</taxon>
        <taxon>Pseudomonadati</taxon>
        <taxon>Pseudomonadota</taxon>
        <taxon>Alphaproteobacteria</taxon>
        <taxon>Rhodobacterales</taxon>
        <taxon>Roseobacteraceae</taxon>
        <taxon>Loktanella</taxon>
    </lineage>
</organism>
<sequence length="256" mass="26460">MIRSVVLLSLLTAAACAPKVPDSGRPAAIAAAQREQAARDAERASQTATFAPPAPVQAASLPQPDAGPAPVVATSELAALGIGGGPVGLAQDQAMQQPLDTSGDILRVQGVEASPANAAPIIPNNPGLSDEQSFEAVSNRESIESDAERRARQAAARQIVMPSALPERPSDTGPNIVQYALNAPNKMGQEWYSRSIFAGKGKFERNCAAYNSPDAAQRDFLARGGPEKDPRGLDPDGDGFACGWDPAPFLLAAGGN</sequence>